<dbReference type="AlphaFoldDB" id="A0AAX6MKF4"/>
<accession>A0AAX6MKF4</accession>
<evidence type="ECO:0000313" key="3">
    <source>
        <dbReference type="Proteomes" id="UP001369815"/>
    </source>
</evidence>
<feature type="compositionally biased region" description="Polar residues" evidence="1">
    <location>
        <begin position="1"/>
        <end position="11"/>
    </location>
</feature>
<comment type="caution">
    <text evidence="2">The sequence shown here is derived from an EMBL/GenBank/DDBJ whole genome shotgun (WGS) entry which is preliminary data.</text>
</comment>
<keyword evidence="3" id="KW-1185">Reference proteome</keyword>
<sequence>MSNLQKRTNNMVEHGEEIPEDSGALYAKKARHYVETQSLAEDTESLSDDRSSTIRSVSPKQGSPLLPPNGTTERVGQLLDSTAPLIGVNELSHDEFIEFVERVKNLPKAWVIAVTNACKPLPKPMIRISKEVSSTSYWGIFEDLWETVARLQVLVHDVTTTVLTVAGRRPPLSFDGWRVLKGEDGNHVARSRFRSIFNKAIYGEPKGLKFQESLDLKDQLLELYGELELNDALRLPLSKCITSIRSTNEEDRAPALAALISFCIPLIKYTIFTLTNLRFLRGVWHKPFYLPISTELLGLYFHYLLLQELAREQPQAPRDLPPTISYNPSSKMHPSLNGSLKRAAEMFVHETFRNDILEPVSN</sequence>
<evidence type="ECO:0000313" key="2">
    <source>
        <dbReference type="EMBL" id="KAK6952662.1"/>
    </source>
</evidence>
<feature type="region of interest" description="Disordered" evidence="1">
    <location>
        <begin position="37"/>
        <end position="74"/>
    </location>
</feature>
<organism evidence="2 3">
    <name type="scientific">Daldinia eschscholtzii</name>
    <dbReference type="NCBI Taxonomy" id="292717"/>
    <lineage>
        <taxon>Eukaryota</taxon>
        <taxon>Fungi</taxon>
        <taxon>Dikarya</taxon>
        <taxon>Ascomycota</taxon>
        <taxon>Pezizomycotina</taxon>
        <taxon>Sordariomycetes</taxon>
        <taxon>Xylariomycetidae</taxon>
        <taxon>Xylariales</taxon>
        <taxon>Hypoxylaceae</taxon>
        <taxon>Daldinia</taxon>
    </lineage>
</organism>
<dbReference type="EMBL" id="JBANMG010000005">
    <property type="protein sequence ID" value="KAK6952662.1"/>
    <property type="molecule type" value="Genomic_DNA"/>
</dbReference>
<evidence type="ECO:0000256" key="1">
    <source>
        <dbReference type="SAM" id="MobiDB-lite"/>
    </source>
</evidence>
<name>A0AAX6MKF4_9PEZI</name>
<reference evidence="2 3" key="1">
    <citation type="journal article" date="2024" name="Front Chem Biol">
        <title>Unveiling the potential of Daldinia eschscholtzii MFLUCC 19-0629 through bioactivity and bioinformatics studies for enhanced sustainable agriculture production.</title>
        <authorList>
            <person name="Brooks S."/>
            <person name="Weaver J.A."/>
            <person name="Klomchit A."/>
            <person name="Alharthi S.A."/>
            <person name="Onlamun T."/>
            <person name="Nurani R."/>
            <person name="Vong T.K."/>
            <person name="Alberti F."/>
            <person name="Greco C."/>
        </authorList>
    </citation>
    <scope>NUCLEOTIDE SEQUENCE [LARGE SCALE GENOMIC DNA]</scope>
    <source>
        <strain evidence="2">MFLUCC 19-0629</strain>
    </source>
</reference>
<proteinExistence type="predicted"/>
<protein>
    <submittedName>
        <fullName evidence="2">Uncharacterized protein</fullName>
    </submittedName>
</protein>
<feature type="region of interest" description="Disordered" evidence="1">
    <location>
        <begin position="1"/>
        <end position="23"/>
    </location>
</feature>
<dbReference type="Proteomes" id="UP001369815">
    <property type="component" value="Unassembled WGS sequence"/>
</dbReference>
<gene>
    <name evidence="2" type="ORF">Daesc_004952</name>
</gene>